<proteinExistence type="predicted"/>
<evidence type="ECO:0000313" key="1">
    <source>
        <dbReference type="EMBL" id="CAG6509416.1"/>
    </source>
</evidence>
<reference evidence="1" key="1">
    <citation type="submission" date="2021-05" db="EMBL/GenBank/DDBJ databases">
        <authorList>
            <person name="Alioto T."/>
            <person name="Alioto T."/>
            <person name="Gomez Garrido J."/>
        </authorList>
    </citation>
    <scope>NUCLEOTIDE SEQUENCE</scope>
</reference>
<dbReference type="AlphaFoldDB" id="A0A8D8DD43"/>
<accession>A0A8D8DD43</accession>
<sequence>MLLLLHVYRNCPHCIGPQTVTSVFLRHDFFGHAPHTRARKQCLLGRVDEKIKKKSRHTKYRLSKRQKWPDVASSKTFAALSGAPTRFQSSLAGSAHFHRSLAAFSSIFRPESSILRQTHRGIKEKIRPWNPREPLTACDVTHLSIWLRKITATLLQRGQTTAPNCQLSKKFKNTRPKRTRQFQLRHASRVRRGTMTARAPRNHNLQFTPIPALGAAKKSL</sequence>
<dbReference type="EMBL" id="HBUE01264576">
    <property type="protein sequence ID" value="CAG6560796.1"/>
    <property type="molecule type" value="Transcribed_RNA"/>
</dbReference>
<dbReference type="EMBL" id="HBUE01159438">
    <property type="protein sequence ID" value="CAG6509416.1"/>
    <property type="molecule type" value="Transcribed_RNA"/>
</dbReference>
<name>A0A8D8DD43_CULPI</name>
<protein>
    <submittedName>
        <fullName evidence="1">(northern house mosquito) hypothetical protein</fullName>
    </submittedName>
</protein>
<organism evidence="1">
    <name type="scientific">Culex pipiens</name>
    <name type="common">House mosquito</name>
    <dbReference type="NCBI Taxonomy" id="7175"/>
    <lineage>
        <taxon>Eukaryota</taxon>
        <taxon>Metazoa</taxon>
        <taxon>Ecdysozoa</taxon>
        <taxon>Arthropoda</taxon>
        <taxon>Hexapoda</taxon>
        <taxon>Insecta</taxon>
        <taxon>Pterygota</taxon>
        <taxon>Neoptera</taxon>
        <taxon>Endopterygota</taxon>
        <taxon>Diptera</taxon>
        <taxon>Nematocera</taxon>
        <taxon>Culicoidea</taxon>
        <taxon>Culicidae</taxon>
        <taxon>Culicinae</taxon>
        <taxon>Culicini</taxon>
        <taxon>Culex</taxon>
        <taxon>Culex</taxon>
    </lineage>
</organism>